<sequence>MTFTLPAARNQLFSQVIADQQRIWVVTPMLWLMSYQVQSGGYTTRGDPVFDWMPTTQMVALAGKRRPSPPVLTPYELAVPPIVLEMPSPSGALPFLLDGIHRVDQLHALGIPDIQVMSLTPQVAAQFEVPVRDVPQVMDDLRHQRSSAPLNALYAQLGHIKQAALALRAAAAQAGRSVSAFPLPRTLLHQEKLSGPACPEVY</sequence>
<organism evidence="1 2">
    <name type="scientific">Deinococcus terrestris</name>
    <dbReference type="NCBI Taxonomy" id="2651870"/>
    <lineage>
        <taxon>Bacteria</taxon>
        <taxon>Thermotogati</taxon>
        <taxon>Deinococcota</taxon>
        <taxon>Deinococci</taxon>
        <taxon>Deinococcales</taxon>
        <taxon>Deinococcaceae</taxon>
        <taxon>Deinococcus</taxon>
    </lineage>
</organism>
<dbReference type="RefSeq" id="WP_104992283.1">
    <property type="nucleotide sequence ID" value="NZ_WBSL01000028.1"/>
</dbReference>
<comment type="caution">
    <text evidence="1">The sequence shown here is derived from an EMBL/GenBank/DDBJ whole genome shotgun (WGS) entry which is preliminary data.</text>
</comment>
<reference evidence="1 2" key="1">
    <citation type="submission" date="2019-10" db="EMBL/GenBank/DDBJ databases">
        <title>Deinococcus sp. isolated from soil.</title>
        <authorList>
            <person name="Li Y."/>
            <person name="Wang J."/>
        </authorList>
    </citation>
    <scope>NUCLEOTIDE SEQUENCE [LARGE SCALE GENOMIC DNA]</scope>
    <source>
        <strain evidence="1 2">SDU3-2</strain>
    </source>
</reference>
<name>A0A7X1TTF9_9DEIO</name>
<dbReference type="EMBL" id="WBSL01000028">
    <property type="protein sequence ID" value="MPY68411.1"/>
    <property type="molecule type" value="Genomic_DNA"/>
</dbReference>
<proteinExistence type="predicted"/>
<accession>A0A7X1TTF9</accession>
<dbReference type="Proteomes" id="UP000484842">
    <property type="component" value="Unassembled WGS sequence"/>
</dbReference>
<evidence type="ECO:0000313" key="2">
    <source>
        <dbReference type="Proteomes" id="UP000484842"/>
    </source>
</evidence>
<evidence type="ECO:0000313" key="1">
    <source>
        <dbReference type="EMBL" id="MPY68411.1"/>
    </source>
</evidence>
<evidence type="ECO:0008006" key="3">
    <source>
        <dbReference type="Google" id="ProtNLM"/>
    </source>
</evidence>
<keyword evidence="2" id="KW-1185">Reference proteome</keyword>
<dbReference type="AlphaFoldDB" id="A0A7X1TTF9"/>
<protein>
    <recommendedName>
        <fullName evidence="3">ParB/Sulfiredoxin domain-containing protein</fullName>
    </recommendedName>
</protein>
<gene>
    <name evidence="1" type="ORF">F8S09_17310</name>
</gene>